<sequence length="280" mass="29600">MATVSLDNQIFYDPAMATGPKPASRGLSVRKAGPSPSPPPQDAHNLQHGGAERSQVDVILISDDELDNGLDLDGQSDTSFESLDWLRPAPTGNGVDAASDDSNEPEHPKLSAYFRRCRGGESSQAKVDNEDSEGDEPEPADAGTPLQPPSSQGLIDFWRDVGGQRSPAVPPPVVESRARTPTPLDDESTGELEPADTEPPLQPQSPSGAAPGHGADLRQRSGNCRLSQHRDHSDDNDQASDLEHCAPDDRGESVASSPTLLDDESTGEPEPADAELSLPP</sequence>
<accession>A0AAN6P463</accession>
<reference evidence="3" key="1">
    <citation type="journal article" date="2023" name="Mol. Phylogenet. Evol.">
        <title>Genome-scale phylogeny and comparative genomics of the fungal order Sordariales.</title>
        <authorList>
            <person name="Hensen N."/>
            <person name="Bonometti L."/>
            <person name="Westerberg I."/>
            <person name="Brannstrom I.O."/>
            <person name="Guillou S."/>
            <person name="Cros-Aarteil S."/>
            <person name="Calhoun S."/>
            <person name="Haridas S."/>
            <person name="Kuo A."/>
            <person name="Mondo S."/>
            <person name="Pangilinan J."/>
            <person name="Riley R."/>
            <person name="LaButti K."/>
            <person name="Andreopoulos B."/>
            <person name="Lipzen A."/>
            <person name="Chen C."/>
            <person name="Yan M."/>
            <person name="Daum C."/>
            <person name="Ng V."/>
            <person name="Clum A."/>
            <person name="Steindorff A."/>
            <person name="Ohm R.A."/>
            <person name="Martin F."/>
            <person name="Silar P."/>
            <person name="Natvig D.O."/>
            <person name="Lalanne C."/>
            <person name="Gautier V."/>
            <person name="Ament-Velasquez S.L."/>
            <person name="Kruys A."/>
            <person name="Hutchinson M.I."/>
            <person name="Powell A.J."/>
            <person name="Barry K."/>
            <person name="Miller A.N."/>
            <person name="Grigoriev I.V."/>
            <person name="Debuchy R."/>
            <person name="Gladieux P."/>
            <person name="Hiltunen Thoren M."/>
            <person name="Johannesson H."/>
        </authorList>
    </citation>
    <scope>NUCLEOTIDE SEQUENCE [LARGE SCALE GENOMIC DNA]</scope>
    <source>
        <strain evidence="3">CBS 284.82</strain>
    </source>
</reference>
<evidence type="ECO:0000313" key="3">
    <source>
        <dbReference type="Proteomes" id="UP001303115"/>
    </source>
</evidence>
<feature type="compositionally biased region" description="Acidic residues" evidence="1">
    <location>
        <begin position="184"/>
        <end position="196"/>
    </location>
</feature>
<protein>
    <submittedName>
        <fullName evidence="2">Uncharacterized protein</fullName>
    </submittedName>
</protein>
<dbReference type="Proteomes" id="UP001303115">
    <property type="component" value="Unassembled WGS sequence"/>
</dbReference>
<feature type="compositionally biased region" description="Basic and acidic residues" evidence="1">
    <location>
        <begin position="228"/>
        <end position="252"/>
    </location>
</feature>
<keyword evidence="3" id="KW-1185">Reference proteome</keyword>
<comment type="caution">
    <text evidence="2">The sequence shown here is derived from an EMBL/GenBank/DDBJ whole genome shotgun (WGS) entry which is preliminary data.</text>
</comment>
<dbReference type="EMBL" id="MU854915">
    <property type="protein sequence ID" value="KAK4031270.1"/>
    <property type="molecule type" value="Genomic_DNA"/>
</dbReference>
<evidence type="ECO:0000313" key="2">
    <source>
        <dbReference type="EMBL" id="KAK4031270.1"/>
    </source>
</evidence>
<feature type="region of interest" description="Disordered" evidence="1">
    <location>
        <begin position="67"/>
        <end position="280"/>
    </location>
</feature>
<gene>
    <name evidence="2" type="ORF">C8A01DRAFT_42257</name>
</gene>
<feature type="compositionally biased region" description="Acidic residues" evidence="1">
    <location>
        <begin position="130"/>
        <end position="139"/>
    </location>
</feature>
<feature type="compositionally biased region" description="Acidic residues" evidence="1">
    <location>
        <begin position="261"/>
        <end position="273"/>
    </location>
</feature>
<dbReference type="AlphaFoldDB" id="A0AAN6P463"/>
<organism evidence="2 3">
    <name type="scientific">Parachaetomium inaequale</name>
    <dbReference type="NCBI Taxonomy" id="2588326"/>
    <lineage>
        <taxon>Eukaryota</taxon>
        <taxon>Fungi</taxon>
        <taxon>Dikarya</taxon>
        <taxon>Ascomycota</taxon>
        <taxon>Pezizomycotina</taxon>
        <taxon>Sordariomycetes</taxon>
        <taxon>Sordariomycetidae</taxon>
        <taxon>Sordariales</taxon>
        <taxon>Chaetomiaceae</taxon>
        <taxon>Parachaetomium</taxon>
    </lineage>
</organism>
<feature type="region of interest" description="Disordered" evidence="1">
    <location>
        <begin position="1"/>
        <end position="54"/>
    </location>
</feature>
<name>A0AAN6P463_9PEZI</name>
<proteinExistence type="predicted"/>
<evidence type="ECO:0000256" key="1">
    <source>
        <dbReference type="SAM" id="MobiDB-lite"/>
    </source>
</evidence>